<dbReference type="InterPro" id="IPR005311">
    <property type="entry name" value="PBP_dimer"/>
</dbReference>
<dbReference type="InterPro" id="IPR012338">
    <property type="entry name" value="Beta-lactam/transpept-like"/>
</dbReference>
<evidence type="ECO:0000313" key="10">
    <source>
        <dbReference type="Proteomes" id="UP001595699"/>
    </source>
</evidence>
<evidence type="ECO:0000259" key="8">
    <source>
        <dbReference type="Pfam" id="PF05223"/>
    </source>
</evidence>
<evidence type="ECO:0000313" key="9">
    <source>
        <dbReference type="EMBL" id="MFC3760431.1"/>
    </source>
</evidence>
<feature type="chain" id="PRO_5045730760" evidence="5">
    <location>
        <begin position="24"/>
        <end position="644"/>
    </location>
</feature>
<dbReference type="Gene3D" id="3.40.710.10">
    <property type="entry name" value="DD-peptidase/beta-lactamase superfamily"/>
    <property type="match status" value="1"/>
</dbReference>
<dbReference type="InterPro" id="IPR007887">
    <property type="entry name" value="MecA_N"/>
</dbReference>
<evidence type="ECO:0000259" key="6">
    <source>
        <dbReference type="Pfam" id="PF00905"/>
    </source>
</evidence>
<evidence type="ECO:0000256" key="3">
    <source>
        <dbReference type="ARBA" id="ARBA00023136"/>
    </source>
</evidence>
<evidence type="ECO:0000256" key="5">
    <source>
        <dbReference type="SAM" id="SignalP"/>
    </source>
</evidence>
<feature type="domain" description="NTF2-like N-terminal transpeptidase" evidence="8">
    <location>
        <begin position="31"/>
        <end position="158"/>
    </location>
</feature>
<comment type="similarity">
    <text evidence="2">Belongs to the transpeptidase family.</text>
</comment>
<dbReference type="PANTHER" id="PTHR30627">
    <property type="entry name" value="PEPTIDOGLYCAN D,D-TRANSPEPTIDASE"/>
    <property type="match status" value="1"/>
</dbReference>
<reference evidence="10" key="1">
    <citation type="journal article" date="2019" name="Int. J. Syst. Evol. Microbiol.">
        <title>The Global Catalogue of Microorganisms (GCM) 10K type strain sequencing project: providing services to taxonomists for standard genome sequencing and annotation.</title>
        <authorList>
            <consortium name="The Broad Institute Genomics Platform"/>
            <consortium name="The Broad Institute Genome Sequencing Center for Infectious Disease"/>
            <person name="Wu L."/>
            <person name="Ma J."/>
        </authorList>
    </citation>
    <scope>NUCLEOTIDE SEQUENCE [LARGE SCALE GENOMIC DNA]</scope>
    <source>
        <strain evidence="10">CGMCC 4.7241</strain>
    </source>
</reference>
<accession>A0ABV7Y728</accession>
<sequence>MWARVLRTSCALIALALIPLACSKDDPRDQAGPVVEGFAKAWTSGQAKSVTDAIQVAAESKQATAALADFKKTLDVSSTKVTPNGEVTCLDDEALKNAVKSIDPKPQAICRQQVTVLLDLDGLGPWSYHTSVEVYRTGEEAWRVHWTPETLHPDLSATTRIQRNRDLPPRASILDRAGKPITEDRPVFRVGVEAGKVTAATYSQLANLVGVNTANLKKRVDAAPKTQLVDVIVLREAAYSNVSSSLDDVPGVIVTEGKRSLAPSSSYGRAILGAVSVATAESLKTAGPLAGPTDDVGGSGLQLAFQQQLAGKPGGSIEMYDKESDSLTGTLLEVQPEPGTPLQTTLDRRVQNAAEAVVAGQAKPTAVVAVQASTGEILAAANGPGVTSFNRAFVGKYPPGSTFKAVSAAALLDAGMVEASTPVECPANVVVGGFRFKNSHSFQLPVGTFQNAFAHSCNTTMVERAAQLDNDAMPDMAARFGIGEKWDLGVPAFSGSVPEPRDLTDRAATMIGQSRVEMSALGMALVAGTVASGQPQKPVLLPKEKPGGPVGEKLPDSVHKDLRNLMRAVVMTGSAKLLNLPGEPVFAKTGTAEYGSADPPRTHAWMIGFRGDLAFAVVIDDGGGGGADAGPVAKRFLDLAPVIK</sequence>
<evidence type="ECO:0000256" key="1">
    <source>
        <dbReference type="ARBA" id="ARBA00004370"/>
    </source>
</evidence>
<keyword evidence="10" id="KW-1185">Reference proteome</keyword>
<dbReference type="EMBL" id="JBHRZH010000005">
    <property type="protein sequence ID" value="MFC3760431.1"/>
    <property type="molecule type" value="Genomic_DNA"/>
</dbReference>
<organism evidence="9 10">
    <name type="scientific">Tenggerimyces flavus</name>
    <dbReference type="NCBI Taxonomy" id="1708749"/>
    <lineage>
        <taxon>Bacteria</taxon>
        <taxon>Bacillati</taxon>
        <taxon>Actinomycetota</taxon>
        <taxon>Actinomycetes</taxon>
        <taxon>Propionibacteriales</taxon>
        <taxon>Nocardioidaceae</taxon>
        <taxon>Tenggerimyces</taxon>
    </lineage>
</organism>
<dbReference type="Pfam" id="PF05223">
    <property type="entry name" value="MecA_N"/>
    <property type="match status" value="1"/>
</dbReference>
<keyword evidence="5" id="KW-0732">Signal</keyword>
<comment type="caution">
    <text evidence="9">The sequence shown here is derived from an EMBL/GenBank/DDBJ whole genome shotgun (WGS) entry which is preliminary data.</text>
</comment>
<keyword evidence="3" id="KW-0472">Membrane</keyword>
<dbReference type="InterPro" id="IPR050515">
    <property type="entry name" value="Beta-lactam/transpept"/>
</dbReference>
<comment type="subcellular location">
    <subcellularLocation>
        <location evidence="1">Membrane</location>
    </subcellularLocation>
</comment>
<feature type="domain" description="Penicillin-binding protein dimerisation" evidence="7">
    <location>
        <begin position="168"/>
        <end position="321"/>
    </location>
</feature>
<proteinExistence type="inferred from homology"/>
<evidence type="ECO:0000259" key="7">
    <source>
        <dbReference type="Pfam" id="PF03717"/>
    </source>
</evidence>
<dbReference type="SUPFAM" id="SSF56519">
    <property type="entry name" value="Penicillin binding protein dimerisation domain"/>
    <property type="match status" value="1"/>
</dbReference>
<dbReference type="Pfam" id="PF00905">
    <property type="entry name" value="Transpeptidase"/>
    <property type="match status" value="1"/>
</dbReference>
<dbReference type="InterPro" id="IPR001460">
    <property type="entry name" value="PCN-bd_Tpept"/>
</dbReference>
<dbReference type="PANTHER" id="PTHR30627:SF24">
    <property type="entry name" value="PENICILLIN-BINDING PROTEIN 4B"/>
    <property type="match status" value="1"/>
</dbReference>
<dbReference type="Pfam" id="PF03717">
    <property type="entry name" value="PBP_dimer"/>
    <property type="match status" value="1"/>
</dbReference>
<dbReference type="Gene3D" id="3.90.1310.10">
    <property type="entry name" value="Penicillin-binding protein 2a (Domain 2)"/>
    <property type="match status" value="1"/>
</dbReference>
<dbReference type="Proteomes" id="UP001595699">
    <property type="component" value="Unassembled WGS sequence"/>
</dbReference>
<gene>
    <name evidence="9" type="ORF">ACFOUW_06255</name>
</gene>
<dbReference type="SUPFAM" id="SSF56601">
    <property type="entry name" value="beta-lactamase/transpeptidase-like"/>
    <property type="match status" value="1"/>
</dbReference>
<dbReference type="InterPro" id="IPR036138">
    <property type="entry name" value="PBP_dimer_sf"/>
</dbReference>
<name>A0ABV7Y728_9ACTN</name>
<dbReference type="RefSeq" id="WP_205122523.1">
    <property type="nucleotide sequence ID" value="NZ_JAFBCM010000001.1"/>
</dbReference>
<protein>
    <submittedName>
        <fullName evidence="9">Penicillin-binding transpeptidase domain-containing protein</fullName>
    </submittedName>
</protein>
<feature type="region of interest" description="Disordered" evidence="4">
    <location>
        <begin position="536"/>
        <end position="555"/>
    </location>
</feature>
<feature type="domain" description="Penicillin-binding protein transpeptidase" evidence="6">
    <location>
        <begin position="366"/>
        <end position="637"/>
    </location>
</feature>
<feature type="signal peptide" evidence="5">
    <location>
        <begin position="1"/>
        <end position="23"/>
    </location>
</feature>
<evidence type="ECO:0000256" key="4">
    <source>
        <dbReference type="SAM" id="MobiDB-lite"/>
    </source>
</evidence>
<evidence type="ECO:0000256" key="2">
    <source>
        <dbReference type="ARBA" id="ARBA00007171"/>
    </source>
</evidence>